<keyword evidence="6" id="KW-1185">Reference proteome</keyword>
<dbReference type="OrthoDB" id="635259at2"/>
<evidence type="ECO:0000313" key="5">
    <source>
        <dbReference type="EMBL" id="RNI22696.1"/>
    </source>
</evidence>
<keyword evidence="3" id="KW-0804">Transcription</keyword>
<gene>
    <name evidence="5" type="ORF">EFB08_21625</name>
</gene>
<dbReference type="Pfam" id="PF20240">
    <property type="entry name" value="DUF6597"/>
    <property type="match status" value="1"/>
</dbReference>
<protein>
    <submittedName>
        <fullName evidence="5">AraC family transcriptional regulator</fullName>
    </submittedName>
</protein>
<dbReference type="PANTHER" id="PTHR46796">
    <property type="entry name" value="HTH-TYPE TRANSCRIPTIONAL ACTIVATOR RHAS-RELATED"/>
    <property type="match status" value="1"/>
</dbReference>
<dbReference type="InterPro" id="IPR009057">
    <property type="entry name" value="Homeodomain-like_sf"/>
</dbReference>
<proteinExistence type="predicted"/>
<dbReference type="InterPro" id="IPR046532">
    <property type="entry name" value="DUF6597"/>
</dbReference>
<dbReference type="GO" id="GO:0043565">
    <property type="term" value="F:sequence-specific DNA binding"/>
    <property type="evidence" value="ECO:0007669"/>
    <property type="project" value="InterPro"/>
</dbReference>
<keyword evidence="1" id="KW-0805">Transcription regulation</keyword>
<evidence type="ECO:0000256" key="1">
    <source>
        <dbReference type="ARBA" id="ARBA00023015"/>
    </source>
</evidence>
<sequence>MITTAEIAPAPVLAPFVRCYTFREFDTNGTDLLKPWHAAHEMSMPFFFKAKPVELNNPQTGQILKGESNGGLVGLGTQHNGIMTFKGNYAFFEIVFRPVGFFKIFQHPGLEFTNHVFHTEEVFDGSMELFYEQLCYAQNLEEMGGLADVFLLSFLRKQKFVEYKDGITAISNQILKEGGQSNVEQLAAAANMSKRNFERRFTQQVGMGPKLFCCVVRFNQALTQKLRNPKKDWTNIALDCGYFDQMHLIKDFKKFAGSSPSLFLQQTPLTKETYSLRVED</sequence>
<evidence type="ECO:0000256" key="2">
    <source>
        <dbReference type="ARBA" id="ARBA00023125"/>
    </source>
</evidence>
<dbReference type="InterPro" id="IPR018060">
    <property type="entry name" value="HTH_AraC"/>
</dbReference>
<dbReference type="RefSeq" id="WP_123129053.1">
    <property type="nucleotide sequence ID" value="NZ_RJJD01000021.1"/>
</dbReference>
<feature type="domain" description="HTH araC/xylS-type" evidence="4">
    <location>
        <begin position="164"/>
        <end position="266"/>
    </location>
</feature>
<reference evidence="5 6" key="1">
    <citation type="submission" date="2018-11" db="EMBL/GenBank/DDBJ databases">
        <title>Rufibacter latericius sp. nov., isolated from water in Baiyang Lake.</title>
        <authorList>
            <person name="Yang Y."/>
        </authorList>
    </citation>
    <scope>NUCLEOTIDE SEQUENCE [LARGE SCALE GENOMIC DNA]</scope>
    <source>
        <strain evidence="5 6">R-22-1c-1</strain>
    </source>
</reference>
<dbReference type="AlphaFoldDB" id="A0A3M9MAZ2"/>
<dbReference type="GO" id="GO:0003700">
    <property type="term" value="F:DNA-binding transcription factor activity"/>
    <property type="evidence" value="ECO:0007669"/>
    <property type="project" value="InterPro"/>
</dbReference>
<evidence type="ECO:0000313" key="6">
    <source>
        <dbReference type="Proteomes" id="UP000272117"/>
    </source>
</evidence>
<evidence type="ECO:0000259" key="4">
    <source>
        <dbReference type="PROSITE" id="PS01124"/>
    </source>
</evidence>
<dbReference type="Pfam" id="PF12833">
    <property type="entry name" value="HTH_18"/>
    <property type="match status" value="1"/>
</dbReference>
<dbReference type="SMART" id="SM00342">
    <property type="entry name" value="HTH_ARAC"/>
    <property type="match status" value="1"/>
</dbReference>
<keyword evidence="2" id="KW-0238">DNA-binding</keyword>
<dbReference type="PROSITE" id="PS01124">
    <property type="entry name" value="HTH_ARAC_FAMILY_2"/>
    <property type="match status" value="1"/>
</dbReference>
<dbReference type="SUPFAM" id="SSF46689">
    <property type="entry name" value="Homeodomain-like"/>
    <property type="match status" value="1"/>
</dbReference>
<dbReference type="Gene3D" id="1.10.10.60">
    <property type="entry name" value="Homeodomain-like"/>
    <property type="match status" value="1"/>
</dbReference>
<dbReference type="EMBL" id="RJJD01000021">
    <property type="protein sequence ID" value="RNI22696.1"/>
    <property type="molecule type" value="Genomic_DNA"/>
</dbReference>
<dbReference type="PANTHER" id="PTHR46796:SF13">
    <property type="entry name" value="HTH-TYPE TRANSCRIPTIONAL ACTIVATOR RHAS"/>
    <property type="match status" value="1"/>
</dbReference>
<accession>A0A3M9MAZ2</accession>
<comment type="caution">
    <text evidence="5">The sequence shown here is derived from an EMBL/GenBank/DDBJ whole genome shotgun (WGS) entry which is preliminary data.</text>
</comment>
<evidence type="ECO:0000256" key="3">
    <source>
        <dbReference type="ARBA" id="ARBA00023163"/>
    </source>
</evidence>
<name>A0A3M9MAZ2_9BACT</name>
<dbReference type="Proteomes" id="UP000272117">
    <property type="component" value="Unassembled WGS sequence"/>
</dbReference>
<dbReference type="InterPro" id="IPR050204">
    <property type="entry name" value="AraC_XylS_family_regulators"/>
</dbReference>
<organism evidence="5 6">
    <name type="scientific">Rufibacter latericius</name>
    <dbReference type="NCBI Taxonomy" id="2487040"/>
    <lineage>
        <taxon>Bacteria</taxon>
        <taxon>Pseudomonadati</taxon>
        <taxon>Bacteroidota</taxon>
        <taxon>Cytophagia</taxon>
        <taxon>Cytophagales</taxon>
        <taxon>Hymenobacteraceae</taxon>
        <taxon>Rufibacter</taxon>
    </lineage>
</organism>